<evidence type="ECO:0000256" key="5">
    <source>
        <dbReference type="SAM" id="MobiDB-lite"/>
    </source>
</evidence>
<gene>
    <name evidence="7" type="ORF">SAMN02745166_04044</name>
</gene>
<keyword evidence="4" id="KW-0106">Calcium</keyword>
<dbReference type="SUPFAM" id="SSF53649">
    <property type="entry name" value="Alkaline phosphatase-like"/>
    <property type="match status" value="1"/>
</dbReference>
<dbReference type="EMBL" id="FUYE01000016">
    <property type="protein sequence ID" value="SKB04345.1"/>
    <property type="molecule type" value="Genomic_DNA"/>
</dbReference>
<dbReference type="AlphaFoldDB" id="A0A1T4YSV7"/>
<evidence type="ECO:0000256" key="3">
    <source>
        <dbReference type="ARBA" id="ARBA00022801"/>
    </source>
</evidence>
<dbReference type="GO" id="GO:0004065">
    <property type="term" value="F:arylsulfatase activity"/>
    <property type="evidence" value="ECO:0007669"/>
    <property type="project" value="TreeGrafter"/>
</dbReference>
<feature type="region of interest" description="Disordered" evidence="5">
    <location>
        <begin position="210"/>
        <end position="229"/>
    </location>
</feature>
<dbReference type="Gene3D" id="3.40.720.10">
    <property type="entry name" value="Alkaline Phosphatase, subunit A"/>
    <property type="match status" value="1"/>
</dbReference>
<evidence type="ECO:0000256" key="4">
    <source>
        <dbReference type="ARBA" id="ARBA00022837"/>
    </source>
</evidence>
<dbReference type="InterPro" id="IPR000917">
    <property type="entry name" value="Sulfatase_N"/>
</dbReference>
<sequence>MTVQAAERPNILLILPDQMRASAMGCDGNPDVKTPNIDRLAEEGMRFKRTYANVPVCCPARAIMLTGTYPHVNGMIANDLRLREEQATLAEKLQEAGYRTGFVGKWHLDGGPRDPGFVPPGPRRQGFEFWAAYECHHRHFEPTYFRDTPEMITVQKFEPEASCDFAVEFLRSQPKDKPFFLTVQMGPPHDPYGAPEEYMKQYDPAKLTPPVSWQAGSESRPTPKAGLRRGPLANRFVPLGGREEIAAYYAAITAIDDQVGRLLQVLKETGADEDTLILFISDHGDMLGDHGLRRKRKPHDESARVPGIFRWLHKIPQGRVVDTLFSHVDVAPTLLGLAGLDVPPQMQGADLSKVALGQTTEGPEAVLLQIFVPFNPDQVSKPWRGLVTQDYTYARFEDEPWVLFDHAVDPHEMNNLATDPKHTALRGRLDKQLSALMEKNGDSWSFNSSDLVEEGGRLYRFETFYTLDEFRAWAKANPEKAK</sequence>
<feature type="domain" description="Sulfatase N-terminal" evidence="6">
    <location>
        <begin position="9"/>
        <end position="339"/>
    </location>
</feature>
<dbReference type="PANTHER" id="PTHR42693">
    <property type="entry name" value="ARYLSULFATASE FAMILY MEMBER"/>
    <property type="match status" value="1"/>
</dbReference>
<evidence type="ECO:0000313" key="8">
    <source>
        <dbReference type="Proteomes" id="UP000190774"/>
    </source>
</evidence>
<protein>
    <submittedName>
        <fullName evidence="7">Arylsulfatase A</fullName>
    </submittedName>
</protein>
<dbReference type="GO" id="GO:0046872">
    <property type="term" value="F:metal ion binding"/>
    <property type="evidence" value="ECO:0007669"/>
    <property type="project" value="UniProtKB-KW"/>
</dbReference>
<dbReference type="InterPro" id="IPR024607">
    <property type="entry name" value="Sulfatase_CS"/>
</dbReference>
<dbReference type="InterPro" id="IPR017850">
    <property type="entry name" value="Alkaline_phosphatase_core_sf"/>
</dbReference>
<organism evidence="7 8">
    <name type="scientific">Prosthecobacter debontii</name>
    <dbReference type="NCBI Taxonomy" id="48467"/>
    <lineage>
        <taxon>Bacteria</taxon>
        <taxon>Pseudomonadati</taxon>
        <taxon>Verrucomicrobiota</taxon>
        <taxon>Verrucomicrobiia</taxon>
        <taxon>Verrucomicrobiales</taxon>
        <taxon>Verrucomicrobiaceae</taxon>
        <taxon>Prosthecobacter</taxon>
    </lineage>
</organism>
<reference evidence="8" key="1">
    <citation type="submission" date="2017-02" db="EMBL/GenBank/DDBJ databases">
        <authorList>
            <person name="Varghese N."/>
            <person name="Submissions S."/>
        </authorList>
    </citation>
    <scope>NUCLEOTIDE SEQUENCE [LARGE SCALE GENOMIC DNA]</scope>
    <source>
        <strain evidence="8">ATCC 700200</strain>
    </source>
</reference>
<dbReference type="Proteomes" id="UP000190774">
    <property type="component" value="Unassembled WGS sequence"/>
</dbReference>
<name>A0A1T4YSV7_9BACT</name>
<dbReference type="Pfam" id="PF00884">
    <property type="entry name" value="Sulfatase"/>
    <property type="match status" value="1"/>
</dbReference>
<dbReference type="STRING" id="48467.SAMN02745166_04044"/>
<dbReference type="InterPro" id="IPR050738">
    <property type="entry name" value="Sulfatase"/>
</dbReference>
<keyword evidence="3" id="KW-0378">Hydrolase</keyword>
<keyword evidence="2" id="KW-0479">Metal-binding</keyword>
<evidence type="ECO:0000256" key="2">
    <source>
        <dbReference type="ARBA" id="ARBA00022723"/>
    </source>
</evidence>
<dbReference type="CDD" id="cd16034">
    <property type="entry name" value="sulfatase_like"/>
    <property type="match status" value="1"/>
</dbReference>
<proteinExistence type="inferred from homology"/>
<evidence type="ECO:0000256" key="1">
    <source>
        <dbReference type="ARBA" id="ARBA00008779"/>
    </source>
</evidence>
<dbReference type="PANTHER" id="PTHR42693:SF53">
    <property type="entry name" value="ENDO-4-O-SULFATASE"/>
    <property type="match status" value="1"/>
</dbReference>
<dbReference type="PROSITE" id="PS00523">
    <property type="entry name" value="SULFATASE_1"/>
    <property type="match status" value="1"/>
</dbReference>
<keyword evidence="8" id="KW-1185">Reference proteome</keyword>
<comment type="similarity">
    <text evidence="1">Belongs to the sulfatase family.</text>
</comment>
<evidence type="ECO:0000259" key="6">
    <source>
        <dbReference type="Pfam" id="PF00884"/>
    </source>
</evidence>
<dbReference type="PROSITE" id="PS00149">
    <property type="entry name" value="SULFATASE_2"/>
    <property type="match status" value="1"/>
</dbReference>
<accession>A0A1T4YSV7</accession>
<evidence type="ECO:0000313" key="7">
    <source>
        <dbReference type="EMBL" id="SKB04345.1"/>
    </source>
</evidence>